<gene>
    <name evidence="1" type="ORF">AVEN_79792_1</name>
</gene>
<protein>
    <submittedName>
        <fullName evidence="1">Uncharacterized protein</fullName>
    </submittedName>
</protein>
<dbReference type="EMBL" id="BGPR01001148">
    <property type="protein sequence ID" value="GBM46712.1"/>
    <property type="molecule type" value="Genomic_DNA"/>
</dbReference>
<keyword evidence="2" id="KW-1185">Reference proteome</keyword>
<comment type="caution">
    <text evidence="1">The sequence shown here is derived from an EMBL/GenBank/DDBJ whole genome shotgun (WGS) entry which is preliminary data.</text>
</comment>
<proteinExistence type="predicted"/>
<reference evidence="1 2" key="1">
    <citation type="journal article" date="2019" name="Sci. Rep.">
        <title>Orb-weaving spider Araneus ventricosus genome elucidates the spidroin gene catalogue.</title>
        <authorList>
            <person name="Kono N."/>
            <person name="Nakamura H."/>
            <person name="Ohtoshi R."/>
            <person name="Moran D.A.P."/>
            <person name="Shinohara A."/>
            <person name="Yoshida Y."/>
            <person name="Fujiwara M."/>
            <person name="Mori M."/>
            <person name="Tomita M."/>
            <person name="Arakawa K."/>
        </authorList>
    </citation>
    <scope>NUCLEOTIDE SEQUENCE [LARGE SCALE GENOMIC DNA]</scope>
</reference>
<name>A0A4Y2FYV0_ARAVE</name>
<evidence type="ECO:0000313" key="1">
    <source>
        <dbReference type="EMBL" id="GBM46712.1"/>
    </source>
</evidence>
<dbReference type="AlphaFoldDB" id="A0A4Y2FYV0"/>
<dbReference type="Proteomes" id="UP000499080">
    <property type="component" value="Unassembled WGS sequence"/>
</dbReference>
<dbReference type="OrthoDB" id="6617942at2759"/>
<accession>A0A4Y2FYV0</accession>
<sequence length="178" mass="20148">MNPKRTSDPHKGKLRASASLDIQWIYIMIGESRKPGMTPFVMVLQFWQDSLRQRLQNIADGADRKAHNLYLNHTQATPNAGLGVSDPAVVAIASRVLHDVCLITINNSDLVVDRNKLRRGKAKVRKDLKFQALSEAQALPLKGLYFDGRKDSTLIEERVDTKRYTRKAKEEHLSDKPC</sequence>
<evidence type="ECO:0000313" key="2">
    <source>
        <dbReference type="Proteomes" id="UP000499080"/>
    </source>
</evidence>
<organism evidence="1 2">
    <name type="scientific">Araneus ventricosus</name>
    <name type="common">Orbweaver spider</name>
    <name type="synonym">Epeira ventricosa</name>
    <dbReference type="NCBI Taxonomy" id="182803"/>
    <lineage>
        <taxon>Eukaryota</taxon>
        <taxon>Metazoa</taxon>
        <taxon>Ecdysozoa</taxon>
        <taxon>Arthropoda</taxon>
        <taxon>Chelicerata</taxon>
        <taxon>Arachnida</taxon>
        <taxon>Araneae</taxon>
        <taxon>Araneomorphae</taxon>
        <taxon>Entelegynae</taxon>
        <taxon>Araneoidea</taxon>
        <taxon>Araneidae</taxon>
        <taxon>Araneus</taxon>
    </lineage>
</organism>